<keyword evidence="12" id="KW-0256">Endoplasmic reticulum</keyword>
<organism evidence="24 25">
    <name type="scientific">Nibribacter koreensis</name>
    <dbReference type="NCBI Taxonomy" id="1084519"/>
    <lineage>
        <taxon>Bacteria</taxon>
        <taxon>Pseudomonadati</taxon>
        <taxon>Bacteroidota</taxon>
        <taxon>Cytophagia</taxon>
        <taxon>Cytophagales</taxon>
        <taxon>Hymenobacteraceae</taxon>
        <taxon>Nibribacter</taxon>
    </lineage>
</organism>
<name>A0ABP8FIJ0_9BACT</name>
<evidence type="ECO:0000256" key="15">
    <source>
        <dbReference type="ARBA" id="ARBA00023049"/>
    </source>
</evidence>
<dbReference type="PANTHER" id="PTHR12053:SF3">
    <property type="entry name" value="CARBOXYPEPTIDASE Q"/>
    <property type="match status" value="1"/>
</dbReference>
<dbReference type="RefSeq" id="WP_425575829.1">
    <property type="nucleotide sequence ID" value="NZ_BAABGX010000002.1"/>
</dbReference>
<evidence type="ECO:0000256" key="20">
    <source>
        <dbReference type="ARBA" id="ARBA00033328"/>
    </source>
</evidence>
<dbReference type="InterPro" id="IPR003137">
    <property type="entry name" value="PA_domain"/>
</dbReference>
<evidence type="ECO:0000256" key="1">
    <source>
        <dbReference type="ARBA" id="ARBA00004240"/>
    </source>
</evidence>
<keyword evidence="18" id="KW-0458">Lysosome</keyword>
<keyword evidence="17" id="KW-0325">Glycoprotein</keyword>
<dbReference type="Gene3D" id="3.50.30.30">
    <property type="match status" value="1"/>
</dbReference>
<evidence type="ECO:0000256" key="21">
    <source>
        <dbReference type="SAM" id="SignalP"/>
    </source>
</evidence>
<dbReference type="Proteomes" id="UP001501844">
    <property type="component" value="Unassembled WGS sequence"/>
</dbReference>
<dbReference type="InterPro" id="IPR039866">
    <property type="entry name" value="CPQ"/>
</dbReference>
<feature type="chain" id="PRO_5045864529" description="Carboxypeptidase Q" evidence="21">
    <location>
        <begin position="23"/>
        <end position="460"/>
    </location>
</feature>
<sequence>MFSSFKHFALAGMLAVSLGASAQNQDSLHIRKIYDEALTNGKSYEQLRYLTTRIGGRLSGSPQAAAAVEWARQEMEKMGLDRVYLQEVMVPHWQRGEKEEAYIVNSKISPNQKVNVIALGGSVPTPGQGLTAEVVEVKSLDELQKLGKRKVQGKIVFFSRAFDQTHIRTGQAYGGAVDQRSKGPSEAAKLGAVGVVVRSMSSALDDEPHTGGLRYAEDAPKIPAVAISTKGAELLSKLLKEDADLKLHLKVNSRWLPDVLSYNVIGEIKGSERPDEIIVVGGHLDSWDNGQGAHDDGTGCVQSMEVLRMMRAMNYKPKRTIRAVMFMNEENGLRGGTKYAQEAKAKNEKHIAALESDGGGFTPRGFSMDATPAVYQKIVSWKPLLAPYGLHDITQDGGGADVTPLRANGAAVMEFVPDSQRYFEIHHTAADTFDKVNQRELELGGASMAALIYLMDKYGL</sequence>
<evidence type="ECO:0000256" key="7">
    <source>
        <dbReference type="ARBA" id="ARBA00022645"/>
    </source>
</evidence>
<evidence type="ECO:0000256" key="13">
    <source>
        <dbReference type="ARBA" id="ARBA00022833"/>
    </source>
</evidence>
<evidence type="ECO:0000313" key="24">
    <source>
        <dbReference type="EMBL" id="GAA4304609.1"/>
    </source>
</evidence>
<feature type="signal peptide" evidence="21">
    <location>
        <begin position="1"/>
        <end position="22"/>
    </location>
</feature>
<evidence type="ECO:0000256" key="4">
    <source>
        <dbReference type="ARBA" id="ARBA00004613"/>
    </source>
</evidence>
<keyword evidence="10 21" id="KW-0732">Signal</keyword>
<evidence type="ECO:0000256" key="5">
    <source>
        <dbReference type="ARBA" id="ARBA00014116"/>
    </source>
</evidence>
<proteinExistence type="predicted"/>
<evidence type="ECO:0000259" key="22">
    <source>
        <dbReference type="Pfam" id="PF02225"/>
    </source>
</evidence>
<keyword evidence="14" id="KW-0333">Golgi apparatus</keyword>
<protein>
    <recommendedName>
        <fullName evidence="5">Carboxypeptidase Q</fullName>
    </recommendedName>
    <alternativeName>
        <fullName evidence="20">Plasma glutamate carboxypeptidase</fullName>
    </alternativeName>
</protein>
<gene>
    <name evidence="24" type="ORF">GCM10023183_18050</name>
</gene>
<dbReference type="Pfam" id="PF02225">
    <property type="entry name" value="PA"/>
    <property type="match status" value="1"/>
</dbReference>
<evidence type="ECO:0000256" key="2">
    <source>
        <dbReference type="ARBA" id="ARBA00004371"/>
    </source>
</evidence>
<comment type="subcellular location">
    <subcellularLocation>
        <location evidence="1">Endoplasmic reticulum</location>
    </subcellularLocation>
    <subcellularLocation>
        <location evidence="3">Golgi apparatus</location>
    </subcellularLocation>
    <subcellularLocation>
        <location evidence="2">Lysosome</location>
    </subcellularLocation>
    <subcellularLocation>
        <location evidence="4">Secreted</location>
    </subcellularLocation>
</comment>
<comment type="subunit">
    <text evidence="19">Homodimer. The monomeric form is inactive while the homodimer is active.</text>
</comment>
<keyword evidence="25" id="KW-1185">Reference proteome</keyword>
<evidence type="ECO:0000256" key="9">
    <source>
        <dbReference type="ARBA" id="ARBA00022723"/>
    </source>
</evidence>
<dbReference type="PANTHER" id="PTHR12053">
    <property type="entry name" value="PROTEASE FAMILY M28 PLASMA GLUTAMATE CARBOXYPEPTIDASE-RELATED"/>
    <property type="match status" value="1"/>
</dbReference>
<evidence type="ECO:0000256" key="10">
    <source>
        <dbReference type="ARBA" id="ARBA00022729"/>
    </source>
</evidence>
<evidence type="ECO:0000256" key="11">
    <source>
        <dbReference type="ARBA" id="ARBA00022801"/>
    </source>
</evidence>
<evidence type="ECO:0000256" key="19">
    <source>
        <dbReference type="ARBA" id="ARBA00025833"/>
    </source>
</evidence>
<feature type="domain" description="PA" evidence="22">
    <location>
        <begin position="145"/>
        <end position="233"/>
    </location>
</feature>
<accession>A0ABP8FIJ0</accession>
<comment type="caution">
    <text evidence="24">The sequence shown here is derived from an EMBL/GenBank/DDBJ whole genome shotgun (WGS) entry which is preliminary data.</text>
</comment>
<evidence type="ECO:0000256" key="17">
    <source>
        <dbReference type="ARBA" id="ARBA00023180"/>
    </source>
</evidence>
<dbReference type="EMBL" id="BAABGX010000002">
    <property type="protein sequence ID" value="GAA4304609.1"/>
    <property type="molecule type" value="Genomic_DNA"/>
</dbReference>
<evidence type="ECO:0000256" key="18">
    <source>
        <dbReference type="ARBA" id="ARBA00023228"/>
    </source>
</evidence>
<feature type="domain" description="Peptidase M28" evidence="23">
    <location>
        <begin position="263"/>
        <end position="446"/>
    </location>
</feature>
<keyword evidence="7" id="KW-0121">Carboxypeptidase</keyword>
<keyword evidence="8" id="KW-0645">Protease</keyword>
<keyword evidence="11" id="KW-0378">Hydrolase</keyword>
<keyword evidence="16" id="KW-0865">Zymogen</keyword>
<evidence type="ECO:0000256" key="12">
    <source>
        <dbReference type="ARBA" id="ARBA00022824"/>
    </source>
</evidence>
<keyword evidence="6" id="KW-0964">Secreted</keyword>
<evidence type="ECO:0000256" key="16">
    <source>
        <dbReference type="ARBA" id="ARBA00023145"/>
    </source>
</evidence>
<evidence type="ECO:0000256" key="14">
    <source>
        <dbReference type="ARBA" id="ARBA00023034"/>
    </source>
</evidence>
<evidence type="ECO:0000259" key="23">
    <source>
        <dbReference type="Pfam" id="PF04389"/>
    </source>
</evidence>
<evidence type="ECO:0000256" key="3">
    <source>
        <dbReference type="ARBA" id="ARBA00004555"/>
    </source>
</evidence>
<dbReference type="SUPFAM" id="SSF53187">
    <property type="entry name" value="Zn-dependent exopeptidases"/>
    <property type="match status" value="1"/>
</dbReference>
<evidence type="ECO:0000256" key="8">
    <source>
        <dbReference type="ARBA" id="ARBA00022670"/>
    </source>
</evidence>
<dbReference type="InterPro" id="IPR007484">
    <property type="entry name" value="Peptidase_M28"/>
</dbReference>
<dbReference type="Pfam" id="PF04389">
    <property type="entry name" value="Peptidase_M28"/>
    <property type="match status" value="1"/>
</dbReference>
<evidence type="ECO:0000313" key="25">
    <source>
        <dbReference type="Proteomes" id="UP001501844"/>
    </source>
</evidence>
<keyword evidence="13" id="KW-0862">Zinc</keyword>
<keyword evidence="9" id="KW-0479">Metal-binding</keyword>
<reference evidence="25" key="1">
    <citation type="journal article" date="2019" name="Int. J. Syst. Evol. Microbiol.">
        <title>The Global Catalogue of Microorganisms (GCM) 10K type strain sequencing project: providing services to taxonomists for standard genome sequencing and annotation.</title>
        <authorList>
            <consortium name="The Broad Institute Genomics Platform"/>
            <consortium name="The Broad Institute Genome Sequencing Center for Infectious Disease"/>
            <person name="Wu L."/>
            <person name="Ma J."/>
        </authorList>
    </citation>
    <scope>NUCLEOTIDE SEQUENCE [LARGE SCALE GENOMIC DNA]</scope>
    <source>
        <strain evidence="25">JCM 17917</strain>
    </source>
</reference>
<keyword evidence="15" id="KW-0482">Metalloprotease</keyword>
<dbReference type="Gene3D" id="3.40.630.10">
    <property type="entry name" value="Zn peptidases"/>
    <property type="match status" value="1"/>
</dbReference>
<evidence type="ECO:0000256" key="6">
    <source>
        <dbReference type="ARBA" id="ARBA00022525"/>
    </source>
</evidence>